<evidence type="ECO:0000256" key="4">
    <source>
        <dbReference type="ARBA" id="ARBA00022795"/>
    </source>
</evidence>
<keyword evidence="3" id="KW-0678">Repressor</keyword>
<dbReference type="Pfam" id="PF04316">
    <property type="entry name" value="FlgM"/>
    <property type="match status" value="1"/>
</dbReference>
<dbReference type="InterPro" id="IPR007412">
    <property type="entry name" value="FlgM"/>
</dbReference>
<name>A0A2K9DXG0_9FIRM</name>
<evidence type="ECO:0000256" key="6">
    <source>
        <dbReference type="ARBA" id="ARBA00023163"/>
    </source>
</evidence>
<evidence type="ECO:0000313" key="11">
    <source>
        <dbReference type="Proteomes" id="UP000239720"/>
    </source>
</evidence>
<dbReference type="Proteomes" id="UP000239720">
    <property type="component" value="Unassembled WGS sequence"/>
</dbReference>
<dbReference type="SUPFAM" id="SSF101498">
    <property type="entry name" value="Anti-sigma factor FlgM"/>
    <property type="match status" value="1"/>
</dbReference>
<accession>A0A2K9DXG0</accession>
<keyword evidence="9" id="KW-0966">Cell projection</keyword>
<evidence type="ECO:0000313" key="8">
    <source>
        <dbReference type="EMBL" id="AUG56247.1"/>
    </source>
</evidence>
<sequence length="95" mass="10806">MKIQGEIPKVPKVYDSQKNISKADVVNKVIYKKDVVSISSQGREFQTVMKALKNVPDIRKDKVEKIEKQIQSGDYKVSGEDIADSILRKITEKKI</sequence>
<dbReference type="GO" id="GO:0045892">
    <property type="term" value="P:negative regulation of DNA-templated transcription"/>
    <property type="evidence" value="ECO:0007669"/>
    <property type="project" value="InterPro"/>
</dbReference>
<dbReference type="EMBL" id="NEMB01000003">
    <property type="protein sequence ID" value="PQQ65569.1"/>
    <property type="molecule type" value="Genomic_DNA"/>
</dbReference>
<evidence type="ECO:0000256" key="5">
    <source>
        <dbReference type="ARBA" id="ARBA00023015"/>
    </source>
</evidence>
<evidence type="ECO:0000259" key="7">
    <source>
        <dbReference type="Pfam" id="PF04316"/>
    </source>
</evidence>
<evidence type="ECO:0000313" key="9">
    <source>
        <dbReference type="EMBL" id="PQQ65569.1"/>
    </source>
</evidence>
<dbReference type="AlphaFoldDB" id="A0A2K9DXG0"/>
<organism evidence="8 10">
    <name type="scientific">Acetivibrio saccincola</name>
    <dbReference type="NCBI Taxonomy" id="1677857"/>
    <lineage>
        <taxon>Bacteria</taxon>
        <taxon>Bacillati</taxon>
        <taxon>Bacillota</taxon>
        <taxon>Clostridia</taxon>
        <taxon>Eubacteriales</taxon>
        <taxon>Oscillospiraceae</taxon>
        <taxon>Acetivibrio</taxon>
    </lineage>
</organism>
<dbReference type="EMBL" id="CP025197">
    <property type="protein sequence ID" value="AUG56247.1"/>
    <property type="molecule type" value="Genomic_DNA"/>
</dbReference>
<evidence type="ECO:0000256" key="1">
    <source>
        <dbReference type="ARBA" id="ARBA00005322"/>
    </source>
</evidence>
<feature type="domain" description="Anti-sigma-28 factor FlgM C-terminal" evidence="7">
    <location>
        <begin position="34"/>
        <end position="87"/>
    </location>
</feature>
<proteinExistence type="inferred from homology"/>
<dbReference type="InterPro" id="IPR031316">
    <property type="entry name" value="FlgM_C"/>
</dbReference>
<keyword evidence="6" id="KW-0804">Transcription</keyword>
<reference evidence="9 11" key="2">
    <citation type="journal article" date="2018" name="Syst. Appl. Microbiol.">
        <title>Characterization and high-quality draft genome sequence of Herbivorax saccincola A7, an anaerobic, alkaliphilic, thermophilic, cellulolytic, and xylanolytic bacterium.</title>
        <authorList>
            <person name="Aikawa S."/>
            <person name="Baramee S."/>
            <person name="Sermsathanaswadi J."/>
            <person name="Thianheng P."/>
            <person name="Tachaapaikoon C."/>
            <person name="Shikata A."/>
            <person name="Waeonukul R."/>
            <person name="Pason P."/>
            <person name="Ratanakhanokchai K."/>
            <person name="Kosugi A."/>
        </authorList>
    </citation>
    <scope>NUCLEOTIDE SEQUENCE [LARGE SCALE GENOMIC DNA]</scope>
    <source>
        <strain evidence="9 11">A7</strain>
    </source>
</reference>
<keyword evidence="9" id="KW-0969">Cilium</keyword>
<gene>
    <name evidence="9" type="ORF">B9R14_01485</name>
    <name evidence="8" type="ORF">HVS_01405</name>
</gene>
<comment type="similarity">
    <text evidence="1">Belongs to the FlgM family.</text>
</comment>
<dbReference type="KEGG" id="hsc:HVS_01405"/>
<evidence type="ECO:0000256" key="2">
    <source>
        <dbReference type="ARBA" id="ARBA00017823"/>
    </source>
</evidence>
<dbReference type="GO" id="GO:0044781">
    <property type="term" value="P:bacterial-type flagellum organization"/>
    <property type="evidence" value="ECO:0007669"/>
    <property type="project" value="UniProtKB-KW"/>
</dbReference>
<keyword evidence="10" id="KW-1185">Reference proteome</keyword>
<reference evidence="8 10" key="1">
    <citation type="submission" date="2017-12" db="EMBL/GenBank/DDBJ databases">
        <title>Complete genome sequence of Herbivorax saccincola GGR1, a novel Cellulosome-producing hydrolytic bacterium in a thermophilic biogas plant, established by Illumina and Nanopore MinION sequencing.</title>
        <authorList>
            <person name="Pechtl A."/>
            <person name="Ruckert C."/>
            <person name="Koeck D.E."/>
            <person name="Maus I."/>
            <person name="Winkler A."/>
            <person name="Kalinowski J."/>
            <person name="Puhler A."/>
            <person name="Schwarz W.W."/>
            <person name="Zverlov V.V."/>
            <person name="Schluter A."/>
            <person name="Liebl W."/>
        </authorList>
    </citation>
    <scope>NUCLEOTIDE SEQUENCE [LARGE SCALE GENOMIC DNA]</scope>
    <source>
        <strain evidence="8">GGR1</strain>
        <strain evidence="10">SR1</strain>
    </source>
</reference>
<dbReference type="RefSeq" id="WP_101298668.1">
    <property type="nucleotide sequence ID" value="NZ_CP025197.1"/>
</dbReference>
<evidence type="ECO:0000256" key="3">
    <source>
        <dbReference type="ARBA" id="ARBA00022491"/>
    </source>
</evidence>
<keyword evidence="5" id="KW-0805">Transcription regulation</keyword>
<keyword evidence="4" id="KW-1005">Bacterial flagellum biogenesis</keyword>
<protein>
    <recommendedName>
        <fullName evidence="2">Negative regulator of flagellin synthesis</fullName>
    </recommendedName>
</protein>
<dbReference type="NCBIfam" id="TIGR03824">
    <property type="entry name" value="FlgM_jcvi"/>
    <property type="match status" value="1"/>
</dbReference>
<dbReference type="OrthoDB" id="2112849at2"/>
<keyword evidence="9" id="KW-0282">Flagellum</keyword>
<dbReference type="InterPro" id="IPR035890">
    <property type="entry name" value="Anti-sigma-28_factor_FlgM_sf"/>
</dbReference>
<evidence type="ECO:0000313" key="10">
    <source>
        <dbReference type="Proteomes" id="UP000233534"/>
    </source>
</evidence>
<dbReference type="Proteomes" id="UP000233534">
    <property type="component" value="Chromosome"/>
</dbReference>